<evidence type="ECO:0000313" key="2">
    <source>
        <dbReference type="EMBL" id="PCG73084.1"/>
    </source>
</evidence>
<keyword evidence="1" id="KW-0812">Transmembrane</keyword>
<dbReference type="AlphaFoldDB" id="A0A2A4JNB9"/>
<accession>A0A2A4JNB9</accession>
<organism evidence="2">
    <name type="scientific">Heliothis virescens</name>
    <name type="common">Tobacco budworm moth</name>
    <dbReference type="NCBI Taxonomy" id="7102"/>
    <lineage>
        <taxon>Eukaryota</taxon>
        <taxon>Metazoa</taxon>
        <taxon>Ecdysozoa</taxon>
        <taxon>Arthropoda</taxon>
        <taxon>Hexapoda</taxon>
        <taxon>Insecta</taxon>
        <taxon>Pterygota</taxon>
        <taxon>Neoptera</taxon>
        <taxon>Endopterygota</taxon>
        <taxon>Lepidoptera</taxon>
        <taxon>Glossata</taxon>
        <taxon>Ditrysia</taxon>
        <taxon>Noctuoidea</taxon>
        <taxon>Noctuidae</taxon>
        <taxon>Heliothinae</taxon>
        <taxon>Heliothis</taxon>
    </lineage>
</organism>
<proteinExistence type="predicted"/>
<gene>
    <name evidence="2" type="ORF">B5V51_148</name>
</gene>
<reference evidence="2" key="1">
    <citation type="submission" date="2017-09" db="EMBL/GenBank/DDBJ databases">
        <title>Contemporary evolution of a Lepidopteran species, Heliothis virescens, in response to modern agricultural practices.</title>
        <authorList>
            <person name="Fritz M.L."/>
            <person name="Deyonke A.M."/>
            <person name="Papanicolaou A."/>
            <person name="Micinski S."/>
            <person name="Westbrook J."/>
            <person name="Gould F."/>
        </authorList>
    </citation>
    <scope>NUCLEOTIDE SEQUENCE [LARGE SCALE GENOMIC DNA]</scope>
    <source>
        <strain evidence="2">HvINT-</strain>
        <tissue evidence="2">Whole body</tissue>
    </source>
</reference>
<dbReference type="EMBL" id="NWSH01001018">
    <property type="protein sequence ID" value="PCG73084.1"/>
    <property type="molecule type" value="Genomic_DNA"/>
</dbReference>
<keyword evidence="1" id="KW-0472">Membrane</keyword>
<name>A0A2A4JNB9_HELVI</name>
<keyword evidence="1" id="KW-1133">Transmembrane helix</keyword>
<feature type="transmembrane region" description="Helical" evidence="1">
    <location>
        <begin position="6"/>
        <end position="26"/>
    </location>
</feature>
<comment type="caution">
    <text evidence="2">The sequence shown here is derived from an EMBL/GenBank/DDBJ whole genome shotgun (WGS) entry which is preliminary data.</text>
</comment>
<evidence type="ECO:0000256" key="1">
    <source>
        <dbReference type="SAM" id="Phobius"/>
    </source>
</evidence>
<protein>
    <submittedName>
        <fullName evidence="2">Uncharacterized protein</fullName>
    </submittedName>
</protein>
<sequence length="229" mass="27226">MISLITRYILFIQFVFNSFTTFSISVKTYQVRRINESTYLVTSFPELENDNHKRYSDNNIPNKIVTLNDDKKFTEEYETTMSTVTVGDKREKAKSKSLSPELIKKARENYFRTYYATMKKSNYNLTMIPDRVNNFINLVEISSENNNISSMKFKQNLVTARKLATILINVAQTQTDLKTKDKFLEEVKRRRRTTHGKPKRKRYLRNLSWRHLHRKHPKSLTVPPSHWFT</sequence>